<protein>
    <submittedName>
        <fullName evidence="1">Uncharacterized protein</fullName>
    </submittedName>
</protein>
<accession>A0A0E9T639</accession>
<name>A0A0E9T639_ANGAN</name>
<sequence length="36" mass="4345">MAILFTILDYNEIDYNGHAVFFSRKIKNKKWVANRK</sequence>
<organism evidence="1">
    <name type="scientific">Anguilla anguilla</name>
    <name type="common">European freshwater eel</name>
    <name type="synonym">Muraena anguilla</name>
    <dbReference type="NCBI Taxonomy" id="7936"/>
    <lineage>
        <taxon>Eukaryota</taxon>
        <taxon>Metazoa</taxon>
        <taxon>Chordata</taxon>
        <taxon>Craniata</taxon>
        <taxon>Vertebrata</taxon>
        <taxon>Euteleostomi</taxon>
        <taxon>Actinopterygii</taxon>
        <taxon>Neopterygii</taxon>
        <taxon>Teleostei</taxon>
        <taxon>Anguilliformes</taxon>
        <taxon>Anguillidae</taxon>
        <taxon>Anguilla</taxon>
    </lineage>
</organism>
<evidence type="ECO:0000313" key="1">
    <source>
        <dbReference type="EMBL" id="JAH48158.1"/>
    </source>
</evidence>
<proteinExistence type="predicted"/>
<dbReference type="AlphaFoldDB" id="A0A0E9T639"/>
<reference evidence="1" key="1">
    <citation type="submission" date="2014-11" db="EMBL/GenBank/DDBJ databases">
        <authorList>
            <person name="Amaro Gonzalez C."/>
        </authorList>
    </citation>
    <scope>NUCLEOTIDE SEQUENCE</scope>
</reference>
<reference evidence="1" key="2">
    <citation type="journal article" date="2015" name="Fish Shellfish Immunol.">
        <title>Early steps in the European eel (Anguilla anguilla)-Vibrio vulnificus interaction in the gills: Role of the RtxA13 toxin.</title>
        <authorList>
            <person name="Callol A."/>
            <person name="Pajuelo D."/>
            <person name="Ebbesson L."/>
            <person name="Teles M."/>
            <person name="MacKenzie S."/>
            <person name="Amaro C."/>
        </authorList>
    </citation>
    <scope>NUCLEOTIDE SEQUENCE</scope>
</reference>
<dbReference type="EMBL" id="GBXM01060419">
    <property type="protein sequence ID" value="JAH48158.1"/>
    <property type="molecule type" value="Transcribed_RNA"/>
</dbReference>